<dbReference type="Proteomes" id="UP000285625">
    <property type="component" value="Unassembled WGS sequence"/>
</dbReference>
<accession>A0A0A8HM04</accession>
<keyword evidence="2" id="KW-0378">Hydrolase</keyword>
<dbReference type="PANTHER" id="PTHR43540:SF7">
    <property type="entry name" value="ISOCHORISMATASE FAMILY PROTEIN YECD"/>
    <property type="match status" value="1"/>
</dbReference>
<proteinExistence type="inferred from homology"/>
<comment type="caution">
    <text evidence="3">The sequence shown here is derived from an EMBL/GenBank/DDBJ whole genome shotgun (WGS) entry which is preliminary data.</text>
</comment>
<name>A0A0A8HM04_STAHY</name>
<dbReference type="GeneID" id="41072130"/>
<dbReference type="RefSeq" id="WP_039643825.1">
    <property type="nucleotide sequence ID" value="NZ_CP008747.1"/>
</dbReference>
<dbReference type="GO" id="GO:0016787">
    <property type="term" value="F:hydrolase activity"/>
    <property type="evidence" value="ECO:0007669"/>
    <property type="project" value="UniProtKB-KW"/>
</dbReference>
<dbReference type="AlphaFoldDB" id="A0A0A8HM04"/>
<evidence type="ECO:0000313" key="4">
    <source>
        <dbReference type="Proteomes" id="UP000285625"/>
    </source>
</evidence>
<dbReference type="Pfam" id="PF00857">
    <property type="entry name" value="Isochorismatase"/>
    <property type="match status" value="1"/>
</dbReference>
<evidence type="ECO:0000313" key="3">
    <source>
        <dbReference type="EMBL" id="RIO43045.1"/>
    </source>
</evidence>
<dbReference type="InterPro" id="IPR050272">
    <property type="entry name" value="Isochorismatase-like_hydrls"/>
</dbReference>
<gene>
    <name evidence="3" type="ORF">BUZ57_11445</name>
</gene>
<dbReference type="SUPFAM" id="SSF52499">
    <property type="entry name" value="Isochorismatase-like hydrolases"/>
    <property type="match status" value="1"/>
</dbReference>
<dbReference type="PANTHER" id="PTHR43540">
    <property type="entry name" value="PEROXYUREIDOACRYLATE/UREIDOACRYLATE AMIDOHYDROLASE-RELATED"/>
    <property type="match status" value="1"/>
</dbReference>
<dbReference type="EMBL" id="QXVO01000051">
    <property type="protein sequence ID" value="RIO43045.1"/>
    <property type="molecule type" value="Genomic_DNA"/>
</dbReference>
<reference evidence="3 4" key="1">
    <citation type="journal article" date="2016" name="Front. Microbiol.">
        <title>Comprehensive Phylogenetic Analysis of Bovine Non-aureus Staphylococci Species Based on Whole-Genome Sequencing.</title>
        <authorList>
            <person name="Naushad S."/>
            <person name="Barkema H.W."/>
            <person name="Luby C."/>
            <person name="Condas L.A."/>
            <person name="Nobrega D.B."/>
            <person name="Carson D.A."/>
            <person name="De Buck J."/>
        </authorList>
    </citation>
    <scope>NUCLEOTIDE SEQUENCE [LARGE SCALE GENOMIC DNA]</scope>
    <source>
        <strain evidence="3 4">SNUC 5959</strain>
    </source>
</reference>
<dbReference type="KEGG" id="shu:SHYC_01420"/>
<sequence length="183" mass="20832">MINFKNTALILIDLQNGILSMDTAPHSTETVLKNAERMIQNFRENDGFIAFVRVNFHDGKDALKPQLAEQQLPGKPDKDFAKFPERFNVTEQDYIVNKRGFSAFFGTDLDLQLRRRGIENIIIGGISTHMGVDTTARDAYQYGYEQYFVEDMMAAPQTELHQFSVQNSFPLMGTITTTDALLR</sequence>
<dbReference type="InterPro" id="IPR036380">
    <property type="entry name" value="Isochorismatase-like_sf"/>
</dbReference>
<dbReference type="Gene3D" id="3.40.50.850">
    <property type="entry name" value="Isochorismatase-like"/>
    <property type="match status" value="1"/>
</dbReference>
<evidence type="ECO:0000256" key="1">
    <source>
        <dbReference type="ARBA" id="ARBA00006336"/>
    </source>
</evidence>
<comment type="similarity">
    <text evidence="1">Belongs to the isochorismatase family.</text>
</comment>
<evidence type="ECO:0000256" key="2">
    <source>
        <dbReference type="ARBA" id="ARBA00022801"/>
    </source>
</evidence>
<protein>
    <submittedName>
        <fullName evidence="3">Isochorismatase family protein</fullName>
    </submittedName>
</protein>
<dbReference type="CDD" id="cd00431">
    <property type="entry name" value="cysteine_hydrolases"/>
    <property type="match status" value="1"/>
</dbReference>
<dbReference type="STRING" id="1284.SHYC_01420"/>
<organism evidence="3 4">
    <name type="scientific">Staphylococcus hyicus</name>
    <dbReference type="NCBI Taxonomy" id="1284"/>
    <lineage>
        <taxon>Bacteria</taxon>
        <taxon>Bacillati</taxon>
        <taxon>Bacillota</taxon>
        <taxon>Bacilli</taxon>
        <taxon>Bacillales</taxon>
        <taxon>Staphylococcaceae</taxon>
        <taxon>Staphylococcus</taxon>
    </lineage>
</organism>
<dbReference type="HOGENOM" id="CLU_068979_8_2_9"/>
<dbReference type="InterPro" id="IPR000868">
    <property type="entry name" value="Isochorismatase-like_dom"/>
</dbReference>